<proteinExistence type="predicted"/>
<dbReference type="EMBL" id="CAADRP010000136">
    <property type="protein sequence ID" value="VFU23762.1"/>
    <property type="molecule type" value="Genomic_DNA"/>
</dbReference>
<protein>
    <submittedName>
        <fullName evidence="1">Uncharacterized protein</fullName>
    </submittedName>
</protein>
<dbReference type="AlphaFoldDB" id="A0A6N2KCN8"/>
<sequence length="129" mass="14188">MASPCVWFGCFKVRGKRHSEKRKASKGGGLTTQIKILPLASNAIANSNIWDAGITFCEPNDMYRTESIGFVSSQCLHRSGVIVALIVAPIGEENWPNCPNWLANFTLKICNPYCQASTVFSKIPLAFVH</sequence>
<name>A0A6N2KCN8_SALVM</name>
<accession>A0A6N2KCN8</accession>
<gene>
    <name evidence="1" type="ORF">SVIM_LOCUS39062</name>
</gene>
<reference evidence="1" key="1">
    <citation type="submission" date="2019-03" db="EMBL/GenBank/DDBJ databases">
        <authorList>
            <person name="Mank J."/>
            <person name="Almeida P."/>
        </authorList>
    </citation>
    <scope>NUCLEOTIDE SEQUENCE</scope>
    <source>
        <strain evidence="1">78183</strain>
    </source>
</reference>
<evidence type="ECO:0000313" key="1">
    <source>
        <dbReference type="EMBL" id="VFU23762.1"/>
    </source>
</evidence>
<organism evidence="1">
    <name type="scientific">Salix viminalis</name>
    <name type="common">Common osier</name>
    <name type="synonym">Basket willow</name>
    <dbReference type="NCBI Taxonomy" id="40686"/>
    <lineage>
        <taxon>Eukaryota</taxon>
        <taxon>Viridiplantae</taxon>
        <taxon>Streptophyta</taxon>
        <taxon>Embryophyta</taxon>
        <taxon>Tracheophyta</taxon>
        <taxon>Spermatophyta</taxon>
        <taxon>Magnoliopsida</taxon>
        <taxon>eudicotyledons</taxon>
        <taxon>Gunneridae</taxon>
        <taxon>Pentapetalae</taxon>
        <taxon>rosids</taxon>
        <taxon>fabids</taxon>
        <taxon>Malpighiales</taxon>
        <taxon>Salicaceae</taxon>
        <taxon>Saliceae</taxon>
        <taxon>Salix</taxon>
    </lineage>
</organism>